<proteinExistence type="inferred from homology"/>
<dbReference type="UniPathway" id="UPA00042">
    <property type="reaction ID" value="UER00497"/>
</dbReference>
<protein>
    <recommendedName>
        <fullName evidence="5">Alanine racemase</fullName>
        <ecNumber evidence="5">5.1.1.1</ecNumber>
    </recommendedName>
</protein>
<dbReference type="InterPro" id="IPR029066">
    <property type="entry name" value="PLP-binding_barrel"/>
</dbReference>
<dbReference type="InterPro" id="IPR020622">
    <property type="entry name" value="Ala_racemase_pyridoxalP-BS"/>
</dbReference>
<dbReference type="GO" id="GO:0005829">
    <property type="term" value="C:cytosol"/>
    <property type="evidence" value="ECO:0007669"/>
    <property type="project" value="TreeGrafter"/>
</dbReference>
<evidence type="ECO:0000256" key="1">
    <source>
        <dbReference type="ARBA" id="ARBA00000316"/>
    </source>
</evidence>
<dbReference type="HOGENOM" id="CLU_028393_1_0_4"/>
<dbReference type="AlphaFoldDB" id="D7DQ55"/>
<dbReference type="PANTHER" id="PTHR30511">
    <property type="entry name" value="ALANINE RACEMASE"/>
    <property type="match status" value="1"/>
</dbReference>
<dbReference type="Gene3D" id="2.40.37.10">
    <property type="entry name" value="Lyase, Ornithine Decarboxylase, Chain A, domain 1"/>
    <property type="match status" value="1"/>
</dbReference>
<dbReference type="EMBL" id="CP002056">
    <property type="protein sequence ID" value="ADI29426.1"/>
    <property type="molecule type" value="Genomic_DNA"/>
</dbReference>
<feature type="active site" description="Proton acceptor; specific for L-alanine" evidence="5">
    <location>
        <position position="251"/>
    </location>
</feature>
<dbReference type="InterPro" id="IPR000821">
    <property type="entry name" value="Ala_racemase"/>
</dbReference>
<dbReference type="InterPro" id="IPR001608">
    <property type="entry name" value="Ala_racemase_N"/>
</dbReference>
<dbReference type="InterPro" id="IPR009006">
    <property type="entry name" value="Ala_racemase/Decarboxylase_C"/>
</dbReference>
<reference evidence="10" key="1">
    <citation type="submission" date="2010-05" db="EMBL/GenBank/DDBJ databases">
        <title>Complete sequence of Methylotenera sp. 301.</title>
        <authorList>
            <person name="Lucas S."/>
            <person name="Copeland A."/>
            <person name="Lapidus A."/>
            <person name="Cheng J.-F."/>
            <person name="Bruce D."/>
            <person name="Goodwin L."/>
            <person name="Pitluck S."/>
            <person name="Clum A."/>
            <person name="Land M."/>
            <person name="Hauser L."/>
            <person name="Kyrpides N."/>
            <person name="Ivanova N."/>
            <person name="Chistoservova L."/>
            <person name="Kalyuzhnaya M."/>
            <person name="Woyke T."/>
        </authorList>
    </citation>
    <scope>NUCLEOTIDE SEQUENCE [LARGE SCALE GENOMIC DNA]</scope>
    <source>
        <strain evidence="10">301</strain>
    </source>
</reference>
<name>D7DQ55_METV0</name>
<dbReference type="GO" id="GO:0030632">
    <property type="term" value="P:D-alanine biosynthetic process"/>
    <property type="evidence" value="ECO:0007669"/>
    <property type="project" value="UniProtKB-UniRule"/>
</dbReference>
<comment type="pathway">
    <text evidence="5">Amino-acid biosynthesis; D-alanine biosynthesis; D-alanine from L-alanine: step 1/1.</text>
</comment>
<dbReference type="SMART" id="SM01005">
    <property type="entry name" value="Ala_racemase_C"/>
    <property type="match status" value="1"/>
</dbReference>
<dbReference type="OrthoDB" id="9813814at2"/>
<feature type="binding site" evidence="5 7">
    <location>
        <position position="130"/>
    </location>
    <ligand>
        <name>substrate</name>
    </ligand>
</feature>
<dbReference type="PANTHER" id="PTHR30511:SF0">
    <property type="entry name" value="ALANINE RACEMASE, CATABOLIC-RELATED"/>
    <property type="match status" value="1"/>
</dbReference>
<dbReference type="Pfam" id="PF01168">
    <property type="entry name" value="Ala_racemase_N"/>
    <property type="match status" value="1"/>
</dbReference>
<dbReference type="FunFam" id="3.20.20.10:FF:000002">
    <property type="entry name" value="Alanine racemase"/>
    <property type="match status" value="1"/>
</dbReference>
<comment type="catalytic activity">
    <reaction evidence="1 5">
        <text>L-alanine = D-alanine</text>
        <dbReference type="Rhea" id="RHEA:20249"/>
        <dbReference type="ChEBI" id="CHEBI:57416"/>
        <dbReference type="ChEBI" id="CHEBI:57972"/>
        <dbReference type="EC" id="5.1.1.1"/>
    </reaction>
</comment>
<dbReference type="RefSeq" id="WP_013147742.1">
    <property type="nucleotide sequence ID" value="NC_014207.1"/>
</dbReference>
<evidence type="ECO:0000256" key="3">
    <source>
        <dbReference type="ARBA" id="ARBA00022898"/>
    </source>
</evidence>
<dbReference type="Gene3D" id="3.20.20.10">
    <property type="entry name" value="Alanine racemase"/>
    <property type="match status" value="1"/>
</dbReference>
<dbReference type="STRING" id="666681.M301_1042"/>
<evidence type="ECO:0000313" key="10">
    <source>
        <dbReference type="Proteomes" id="UP000000383"/>
    </source>
</evidence>
<accession>D7DQ55</accession>
<comment type="function">
    <text evidence="5">Catalyzes the interconversion of L-alanine and D-alanine. May also act on other amino acids.</text>
</comment>
<sequence>MSRPAIAHIRLDAFRHNYRVAKQAHAGKALAVIKANAYGHGAVHCAKAIEGEADGFAVACLEEALQLREAGIPEPILLLEGFFEAIELPEIVANDLWIVVHAQWQVEILFAAKLAKPLHVWLKMDSGMHRVGLPPDEYVQAYERLKNHKNVGKIVLMTHFANADNVSSNHTLQQIETFQNTTQGLSAEISLANSAAILGWKQAKCDWTRPGIMLYGADPLMKADAKLKPVMQLTSKIISISNVKQGESIGYGSIFTAERDTVVGVVACGYADGYPRSAVTGTPIAVDGKMTRLIGRVSMDMLFVDLTDIPNATIGSQVELWGNQVSANAVATSAGTIAYELFCNVKRAHFQYFDAANI</sequence>
<keyword evidence="3 5" id="KW-0663">Pyridoxal phosphate</keyword>
<dbReference type="eggNOG" id="COG0787">
    <property type="taxonomic scope" value="Bacteria"/>
</dbReference>
<dbReference type="GO" id="GO:0008784">
    <property type="term" value="F:alanine racemase activity"/>
    <property type="evidence" value="ECO:0007669"/>
    <property type="project" value="UniProtKB-UniRule"/>
</dbReference>
<dbReference type="InterPro" id="IPR011079">
    <property type="entry name" value="Ala_racemase_C"/>
</dbReference>
<comment type="cofactor">
    <cofactor evidence="2 5 6">
        <name>pyridoxal 5'-phosphate</name>
        <dbReference type="ChEBI" id="CHEBI:597326"/>
    </cofactor>
</comment>
<evidence type="ECO:0000259" key="8">
    <source>
        <dbReference type="SMART" id="SM01005"/>
    </source>
</evidence>
<dbReference type="Proteomes" id="UP000000383">
    <property type="component" value="Chromosome"/>
</dbReference>
<dbReference type="SUPFAM" id="SSF50621">
    <property type="entry name" value="Alanine racemase C-terminal domain-like"/>
    <property type="match status" value="1"/>
</dbReference>
<feature type="domain" description="Alanine racemase C-terminal" evidence="8">
    <location>
        <begin position="230"/>
        <end position="353"/>
    </location>
</feature>
<organism evidence="9 10">
    <name type="scientific">Methylotenera versatilis (strain 301)</name>
    <dbReference type="NCBI Taxonomy" id="666681"/>
    <lineage>
        <taxon>Bacteria</taxon>
        <taxon>Pseudomonadati</taxon>
        <taxon>Pseudomonadota</taxon>
        <taxon>Betaproteobacteria</taxon>
        <taxon>Nitrosomonadales</taxon>
        <taxon>Methylophilaceae</taxon>
        <taxon>Methylotenera</taxon>
    </lineage>
</organism>
<evidence type="ECO:0000313" key="9">
    <source>
        <dbReference type="EMBL" id="ADI29426.1"/>
    </source>
</evidence>
<dbReference type="Pfam" id="PF00842">
    <property type="entry name" value="Ala_racemase_C"/>
    <property type="match status" value="1"/>
</dbReference>
<dbReference type="PRINTS" id="PR00992">
    <property type="entry name" value="ALARACEMASE"/>
</dbReference>
<dbReference type="PROSITE" id="PS00395">
    <property type="entry name" value="ALANINE_RACEMASE"/>
    <property type="match status" value="1"/>
</dbReference>
<comment type="similarity">
    <text evidence="5">Belongs to the alanine racemase family.</text>
</comment>
<gene>
    <name evidence="9" type="ordered locus">M301_1042</name>
</gene>
<dbReference type="CDD" id="cd06827">
    <property type="entry name" value="PLPDE_III_AR_proteobact"/>
    <property type="match status" value="1"/>
</dbReference>
<keyword evidence="10" id="KW-1185">Reference proteome</keyword>
<dbReference type="NCBIfam" id="TIGR00492">
    <property type="entry name" value="alr"/>
    <property type="match status" value="1"/>
</dbReference>
<keyword evidence="4 5" id="KW-0413">Isomerase</keyword>
<evidence type="ECO:0000256" key="5">
    <source>
        <dbReference type="HAMAP-Rule" id="MF_01201"/>
    </source>
</evidence>
<reference evidence="9 10" key="2">
    <citation type="journal article" date="2011" name="J. Bacteriol.">
        <title>Genomes of three methylotrophs from a single niche uncover genetic and metabolic divergence of Methylophilaceae.</title>
        <authorList>
            <person name="Lapidus A."/>
            <person name="Clum A."/>
            <person name="Labutti K."/>
            <person name="Kaluzhnaya M.G."/>
            <person name="Lim S."/>
            <person name="Beck D.A."/>
            <person name="Glavina Del Rio T."/>
            <person name="Nolan M."/>
            <person name="Mavromatis K."/>
            <person name="Huntemann M."/>
            <person name="Lucas S."/>
            <person name="Lidstrom M.E."/>
            <person name="Ivanova N."/>
            <person name="Chistoserdova L."/>
        </authorList>
    </citation>
    <scope>NUCLEOTIDE SEQUENCE [LARGE SCALE GENOMIC DNA]</scope>
    <source>
        <strain evidence="9 10">301</strain>
    </source>
</reference>
<dbReference type="KEGG" id="meh:M301_1042"/>
<feature type="binding site" evidence="5 7">
    <location>
        <position position="299"/>
    </location>
    <ligand>
        <name>substrate</name>
    </ligand>
</feature>
<dbReference type="EC" id="5.1.1.1" evidence="5"/>
<evidence type="ECO:0000256" key="7">
    <source>
        <dbReference type="PIRSR" id="PIRSR600821-52"/>
    </source>
</evidence>
<feature type="modified residue" description="N6-(pyridoxal phosphate)lysine" evidence="5 6">
    <location>
        <position position="34"/>
    </location>
</feature>
<evidence type="ECO:0000256" key="4">
    <source>
        <dbReference type="ARBA" id="ARBA00023235"/>
    </source>
</evidence>
<evidence type="ECO:0000256" key="2">
    <source>
        <dbReference type="ARBA" id="ARBA00001933"/>
    </source>
</evidence>
<dbReference type="GO" id="GO:0030170">
    <property type="term" value="F:pyridoxal phosphate binding"/>
    <property type="evidence" value="ECO:0007669"/>
    <property type="project" value="UniProtKB-UniRule"/>
</dbReference>
<dbReference type="SUPFAM" id="SSF51419">
    <property type="entry name" value="PLP-binding barrel"/>
    <property type="match status" value="1"/>
</dbReference>
<evidence type="ECO:0000256" key="6">
    <source>
        <dbReference type="PIRSR" id="PIRSR600821-50"/>
    </source>
</evidence>
<feature type="active site" description="Proton acceptor; specific for D-alanine" evidence="5">
    <location>
        <position position="34"/>
    </location>
</feature>
<dbReference type="HAMAP" id="MF_01201">
    <property type="entry name" value="Ala_racemase"/>
    <property type="match status" value="1"/>
</dbReference>